<gene>
    <name evidence="2" type="ORF">ACFQ0P_16290</name>
</gene>
<keyword evidence="1" id="KW-0812">Transmembrane</keyword>
<comment type="caution">
    <text evidence="2">The sequence shown here is derived from an EMBL/GenBank/DDBJ whole genome shotgun (WGS) entry which is preliminary data.</text>
</comment>
<organism evidence="2 3">
    <name type="scientific">Microbacterium insulae</name>
    <dbReference type="NCBI Taxonomy" id="483014"/>
    <lineage>
        <taxon>Bacteria</taxon>
        <taxon>Bacillati</taxon>
        <taxon>Actinomycetota</taxon>
        <taxon>Actinomycetes</taxon>
        <taxon>Micrococcales</taxon>
        <taxon>Microbacteriaceae</taxon>
        <taxon>Microbacterium</taxon>
    </lineage>
</organism>
<dbReference type="RefSeq" id="WP_204979684.1">
    <property type="nucleotide sequence ID" value="NZ_JBHTII010000002.1"/>
</dbReference>
<evidence type="ECO:0000313" key="3">
    <source>
        <dbReference type="Proteomes" id="UP001597055"/>
    </source>
</evidence>
<reference evidence="3" key="1">
    <citation type="journal article" date="2019" name="Int. J. Syst. Evol. Microbiol.">
        <title>The Global Catalogue of Microorganisms (GCM) 10K type strain sequencing project: providing services to taxonomists for standard genome sequencing and annotation.</title>
        <authorList>
            <consortium name="The Broad Institute Genomics Platform"/>
            <consortium name="The Broad Institute Genome Sequencing Center for Infectious Disease"/>
            <person name="Wu L."/>
            <person name="Ma J."/>
        </authorList>
    </citation>
    <scope>NUCLEOTIDE SEQUENCE [LARGE SCALE GENOMIC DNA]</scope>
    <source>
        <strain evidence="3">CCUG 54523</strain>
    </source>
</reference>
<protein>
    <submittedName>
        <fullName evidence="2">Uncharacterized protein</fullName>
    </submittedName>
</protein>
<sequence length="96" mass="10254">MQILIALIVGAALGLAVHFQIPDRATRGVVVGPIVGAFAAGLAWMILTWAGAGLDSIWLWLSMCVAPLVVTYPVIILLRRARVAHDAAERTRLKIG</sequence>
<evidence type="ECO:0000256" key="1">
    <source>
        <dbReference type="SAM" id="Phobius"/>
    </source>
</evidence>
<keyword evidence="3" id="KW-1185">Reference proteome</keyword>
<accession>A0ABW3AM59</accession>
<keyword evidence="1" id="KW-1133">Transmembrane helix</keyword>
<feature type="transmembrane region" description="Helical" evidence="1">
    <location>
        <begin position="57"/>
        <end position="78"/>
    </location>
</feature>
<name>A0ABW3AM59_9MICO</name>
<feature type="transmembrane region" description="Helical" evidence="1">
    <location>
        <begin position="29"/>
        <end position="50"/>
    </location>
</feature>
<evidence type="ECO:0000313" key="2">
    <source>
        <dbReference type="EMBL" id="MFD0791952.1"/>
    </source>
</evidence>
<dbReference type="EMBL" id="JBHTII010000002">
    <property type="protein sequence ID" value="MFD0791952.1"/>
    <property type="molecule type" value="Genomic_DNA"/>
</dbReference>
<proteinExistence type="predicted"/>
<keyword evidence="1" id="KW-0472">Membrane</keyword>
<dbReference type="Proteomes" id="UP001597055">
    <property type="component" value="Unassembled WGS sequence"/>
</dbReference>